<evidence type="ECO:0000313" key="1">
    <source>
        <dbReference type="EMBL" id="KAI4864104.1"/>
    </source>
</evidence>
<dbReference type="Proteomes" id="UP001497700">
    <property type="component" value="Unassembled WGS sequence"/>
</dbReference>
<protein>
    <submittedName>
        <fullName evidence="1">Uncharacterized protein</fullName>
    </submittedName>
</protein>
<keyword evidence="2" id="KW-1185">Reference proteome</keyword>
<dbReference type="EMBL" id="MU393491">
    <property type="protein sequence ID" value="KAI4864104.1"/>
    <property type="molecule type" value="Genomic_DNA"/>
</dbReference>
<reference evidence="1 2" key="1">
    <citation type="journal article" date="2022" name="New Phytol.">
        <title>Ecological generalism drives hyperdiversity of secondary metabolite gene clusters in xylarialean endophytes.</title>
        <authorList>
            <person name="Franco M.E.E."/>
            <person name="Wisecaver J.H."/>
            <person name="Arnold A.E."/>
            <person name="Ju Y.M."/>
            <person name="Slot J.C."/>
            <person name="Ahrendt S."/>
            <person name="Moore L.P."/>
            <person name="Eastman K.E."/>
            <person name="Scott K."/>
            <person name="Konkel Z."/>
            <person name="Mondo S.J."/>
            <person name="Kuo A."/>
            <person name="Hayes R.D."/>
            <person name="Haridas S."/>
            <person name="Andreopoulos B."/>
            <person name="Riley R."/>
            <person name="LaButti K."/>
            <person name="Pangilinan J."/>
            <person name="Lipzen A."/>
            <person name="Amirebrahimi M."/>
            <person name="Yan J."/>
            <person name="Adam C."/>
            <person name="Keymanesh K."/>
            <person name="Ng V."/>
            <person name="Louie K."/>
            <person name="Northen T."/>
            <person name="Drula E."/>
            <person name="Henrissat B."/>
            <person name="Hsieh H.M."/>
            <person name="Youens-Clark K."/>
            <person name="Lutzoni F."/>
            <person name="Miadlikowska J."/>
            <person name="Eastwood D.C."/>
            <person name="Hamelin R.C."/>
            <person name="Grigoriev I.V."/>
            <person name="U'Ren J.M."/>
        </authorList>
    </citation>
    <scope>NUCLEOTIDE SEQUENCE [LARGE SCALE GENOMIC DNA]</scope>
    <source>
        <strain evidence="1 2">CBS 119005</strain>
    </source>
</reference>
<accession>A0ACB9YYK6</accession>
<gene>
    <name evidence="1" type="ORF">F4820DRAFT_449309</name>
</gene>
<organism evidence="1 2">
    <name type="scientific">Hypoxylon rubiginosum</name>
    <dbReference type="NCBI Taxonomy" id="110542"/>
    <lineage>
        <taxon>Eukaryota</taxon>
        <taxon>Fungi</taxon>
        <taxon>Dikarya</taxon>
        <taxon>Ascomycota</taxon>
        <taxon>Pezizomycotina</taxon>
        <taxon>Sordariomycetes</taxon>
        <taxon>Xylariomycetidae</taxon>
        <taxon>Xylariales</taxon>
        <taxon>Hypoxylaceae</taxon>
        <taxon>Hypoxylon</taxon>
    </lineage>
</organism>
<proteinExistence type="predicted"/>
<comment type="caution">
    <text evidence="1">The sequence shown here is derived from an EMBL/GenBank/DDBJ whole genome shotgun (WGS) entry which is preliminary data.</text>
</comment>
<name>A0ACB9YYK6_9PEZI</name>
<evidence type="ECO:0000313" key="2">
    <source>
        <dbReference type="Proteomes" id="UP001497700"/>
    </source>
</evidence>
<sequence length="284" mass="31848">MASNDLVWEEGDIAFLRGVAELNDGERRALAGYVPPKATGHPVIVLEHTPGSKYCTITTVSAYGSGSHNRFLAPWDQPAHKRKSRGAFFAFAGSEKPADWQEHLELEDNGCWPKPKTSWVYSRNVFVVPCSTLREFRRGTRLRMTRESLKYLLAAMAKTSSFANRWNDTRLPQDARACAPAGAAASHLDNWWPLSNNLKLDRTVSFHHKPSAGHRTRASHWRPGERPSPNRGDCLCLRRSLGPPRLGPVSSRSQGSSIAGTATGEDKTGRRGPRYREGWFWERR</sequence>